<evidence type="ECO:0000259" key="1">
    <source>
        <dbReference type="PROSITE" id="PS51819"/>
    </source>
</evidence>
<dbReference type="InterPro" id="IPR029068">
    <property type="entry name" value="Glyas_Bleomycin-R_OHBP_Dase"/>
</dbReference>
<reference evidence="2 3" key="1">
    <citation type="submission" date="2019-03" db="EMBL/GenBank/DDBJ databases">
        <title>Freshwater and sediment microbial communities from various areas in North America, analyzing microbe dynamics in response to fracking.</title>
        <authorList>
            <person name="Lamendella R."/>
        </authorList>
    </citation>
    <scope>NUCLEOTIDE SEQUENCE [LARGE SCALE GENOMIC DNA]</scope>
    <source>
        <strain evidence="2 3">74A</strain>
    </source>
</reference>
<dbReference type="Proteomes" id="UP000294832">
    <property type="component" value="Unassembled WGS sequence"/>
</dbReference>
<dbReference type="InterPro" id="IPR004360">
    <property type="entry name" value="Glyas_Fos-R_dOase_dom"/>
</dbReference>
<organism evidence="2 3">
    <name type="scientific">Shewanella fodinae</name>
    <dbReference type="NCBI Taxonomy" id="552357"/>
    <lineage>
        <taxon>Bacteria</taxon>
        <taxon>Pseudomonadati</taxon>
        <taxon>Pseudomonadota</taxon>
        <taxon>Gammaproteobacteria</taxon>
        <taxon>Alteromonadales</taxon>
        <taxon>Shewanellaceae</taxon>
        <taxon>Shewanella</taxon>
    </lineage>
</organism>
<dbReference type="OrthoDB" id="9793039at2"/>
<dbReference type="PANTHER" id="PTHR33993">
    <property type="entry name" value="GLYOXALASE-RELATED"/>
    <property type="match status" value="1"/>
</dbReference>
<evidence type="ECO:0000313" key="3">
    <source>
        <dbReference type="Proteomes" id="UP000294832"/>
    </source>
</evidence>
<dbReference type="Pfam" id="PF00903">
    <property type="entry name" value="Glyoxalase"/>
    <property type="match status" value="1"/>
</dbReference>
<dbReference type="AlphaFoldDB" id="A0A4R2FDE3"/>
<dbReference type="InterPro" id="IPR041581">
    <property type="entry name" value="Glyoxalase_6"/>
</dbReference>
<dbReference type="PANTHER" id="PTHR33993:SF14">
    <property type="entry name" value="GB|AAF24581.1"/>
    <property type="match status" value="1"/>
</dbReference>
<evidence type="ECO:0000313" key="2">
    <source>
        <dbReference type="EMBL" id="TCN84295.1"/>
    </source>
</evidence>
<feature type="domain" description="VOC" evidence="1">
    <location>
        <begin position="139"/>
        <end position="254"/>
    </location>
</feature>
<dbReference type="EMBL" id="SLWF01000012">
    <property type="protein sequence ID" value="TCN84295.1"/>
    <property type="molecule type" value="Genomic_DNA"/>
</dbReference>
<dbReference type="RefSeq" id="WP_133038951.1">
    <property type="nucleotide sequence ID" value="NZ_SLWF01000012.1"/>
</dbReference>
<sequence length="258" mass="28600">MKVTRYQHGQPCWSELASSNSEQAKHFYQQLFGWDYLDMPLPEGSYSMSRLHGDDIGAIYPLAPQQQHMPSHWTCYFAVDDVDATINAVQMAGGQLLIGPHDVADAGRMALFADPEGACFAVWQAGAHPGAKRFDEVNSLCWVELACRSAKTARDFYPQIFGWQVRISSNPDFDYTEWQLGDASLGGMMQMDEQWGDTTPHWMLYFAVEDCDATVATARAMGGDVCVPPTDIPEVGRFAVLKDCTGAVFSVIRLSPVL</sequence>
<dbReference type="InterPro" id="IPR037523">
    <property type="entry name" value="VOC_core"/>
</dbReference>
<dbReference type="InterPro" id="IPR052164">
    <property type="entry name" value="Anthracycline_SecMetBiosynth"/>
</dbReference>
<keyword evidence="3" id="KW-1185">Reference proteome</keyword>
<dbReference type="PROSITE" id="PS51819">
    <property type="entry name" value="VOC"/>
    <property type="match status" value="2"/>
</dbReference>
<proteinExistence type="predicted"/>
<gene>
    <name evidence="2" type="ORF">EDC91_11269</name>
</gene>
<accession>A0A4R2FDE3</accession>
<protein>
    <recommendedName>
        <fullName evidence="1">VOC domain-containing protein</fullName>
    </recommendedName>
</protein>
<dbReference type="CDD" id="cd07247">
    <property type="entry name" value="SgaA_N_like"/>
    <property type="match status" value="2"/>
</dbReference>
<dbReference type="SUPFAM" id="SSF54593">
    <property type="entry name" value="Glyoxalase/Bleomycin resistance protein/Dihydroxybiphenyl dioxygenase"/>
    <property type="match status" value="2"/>
</dbReference>
<dbReference type="Pfam" id="PF18029">
    <property type="entry name" value="Glyoxalase_6"/>
    <property type="match status" value="1"/>
</dbReference>
<name>A0A4R2FDE3_9GAMM</name>
<feature type="domain" description="VOC" evidence="1">
    <location>
        <begin position="10"/>
        <end position="125"/>
    </location>
</feature>
<dbReference type="Gene3D" id="3.10.180.10">
    <property type="entry name" value="2,3-Dihydroxybiphenyl 1,2-Dioxygenase, domain 1"/>
    <property type="match status" value="2"/>
</dbReference>
<comment type="caution">
    <text evidence="2">The sequence shown here is derived from an EMBL/GenBank/DDBJ whole genome shotgun (WGS) entry which is preliminary data.</text>
</comment>